<protein>
    <recommendedName>
        <fullName evidence="2">Capsid maturation protease</fullName>
    </recommendedName>
</protein>
<name>A0AB39MEI3_9ACTN</name>
<organism evidence="1">
    <name type="scientific">Streptomyces sp. R08</name>
    <dbReference type="NCBI Taxonomy" id="3238624"/>
    <lineage>
        <taxon>Bacteria</taxon>
        <taxon>Bacillati</taxon>
        <taxon>Actinomycetota</taxon>
        <taxon>Actinomycetes</taxon>
        <taxon>Kitasatosporales</taxon>
        <taxon>Streptomycetaceae</taxon>
        <taxon>Streptomyces</taxon>
    </lineage>
</organism>
<dbReference type="RefSeq" id="WP_369190164.1">
    <property type="nucleotide sequence ID" value="NZ_CP163431.1"/>
</dbReference>
<proteinExistence type="predicted"/>
<dbReference type="AlphaFoldDB" id="A0AB39MEI3"/>
<gene>
    <name evidence="1" type="ORF">AB5J58_32800</name>
</gene>
<evidence type="ECO:0000313" key="1">
    <source>
        <dbReference type="EMBL" id="XDQ04652.1"/>
    </source>
</evidence>
<dbReference type="Pfam" id="PF25310">
    <property type="entry name" value="VG15"/>
    <property type="match status" value="1"/>
</dbReference>
<accession>A0AB39MEI3</accession>
<sequence length="323" mass="34348">MATSEALALARYKQTTSITRGVLGTVQGLWGEATPDRILSALQGEIGRGILNAVIAGQLNAAEGAAGFVTSAMLAQGAGATPLGSFVPGSLAGIASDGRSLATLLYLPALTVVRAFAGGFKPAEAMTLGLNQMASFVSTQIADTARVSTSVAMTAHPRCVSYVRVVKLPACARCIILAGRQYTYSEGFKRHPKCDCGMEPLSDSEWREAPSPDSLYKQMTPEERHKRFGAAGVEAMNNGADMAQVVNARRGMSTTATGKQVTTEGTTRRGIAGKAMGEEFVKNPGQRYTRAKSARLMPEQILKQAHGDRDLQVKLMRRYGYIV</sequence>
<reference evidence="1" key="1">
    <citation type="submission" date="2024-07" db="EMBL/GenBank/DDBJ databases">
        <authorList>
            <person name="Yu S.T."/>
        </authorList>
    </citation>
    <scope>NUCLEOTIDE SEQUENCE</scope>
    <source>
        <strain evidence="1">R08</strain>
    </source>
</reference>
<dbReference type="EMBL" id="CP163431">
    <property type="protein sequence ID" value="XDQ04652.1"/>
    <property type="molecule type" value="Genomic_DNA"/>
</dbReference>
<dbReference type="InterPro" id="IPR057369">
    <property type="entry name" value="VG15"/>
</dbReference>
<evidence type="ECO:0008006" key="2">
    <source>
        <dbReference type="Google" id="ProtNLM"/>
    </source>
</evidence>